<evidence type="ECO:0000256" key="6">
    <source>
        <dbReference type="ARBA" id="ARBA00046432"/>
    </source>
</evidence>
<evidence type="ECO:0000256" key="3">
    <source>
        <dbReference type="ARBA" id="ARBA00022490"/>
    </source>
</evidence>
<dbReference type="GO" id="GO:0005829">
    <property type="term" value="C:cytosol"/>
    <property type="evidence" value="ECO:0007669"/>
    <property type="project" value="UniProtKB-SubCell"/>
</dbReference>
<organism evidence="9 10">
    <name type="scientific">Physocladia obscura</name>
    <dbReference type="NCBI Taxonomy" id="109957"/>
    <lineage>
        <taxon>Eukaryota</taxon>
        <taxon>Fungi</taxon>
        <taxon>Fungi incertae sedis</taxon>
        <taxon>Chytridiomycota</taxon>
        <taxon>Chytridiomycota incertae sedis</taxon>
        <taxon>Chytridiomycetes</taxon>
        <taxon>Chytridiales</taxon>
        <taxon>Chytriomycetaceae</taxon>
        <taxon>Physocladia</taxon>
    </lineage>
</organism>
<dbReference type="PANTHER" id="PTHR45989:SF1">
    <property type="entry name" value="TRANSLATION INITIATION FACTOR EIF-2B SUBUNIT GAMMA"/>
    <property type="match status" value="1"/>
</dbReference>
<dbReference type="Proteomes" id="UP001211907">
    <property type="component" value="Unassembled WGS sequence"/>
</dbReference>
<dbReference type="Pfam" id="PF25084">
    <property type="entry name" value="LbH_EIF2B"/>
    <property type="match status" value="1"/>
</dbReference>
<dbReference type="GO" id="GO:0005085">
    <property type="term" value="F:guanyl-nucleotide exchange factor activity"/>
    <property type="evidence" value="ECO:0007669"/>
    <property type="project" value="TreeGrafter"/>
</dbReference>
<gene>
    <name evidence="9" type="ORF">HK100_002796</name>
</gene>
<evidence type="ECO:0000256" key="1">
    <source>
        <dbReference type="ARBA" id="ARBA00004514"/>
    </source>
</evidence>
<dbReference type="CDD" id="cd04652">
    <property type="entry name" value="LbH_eIF2B_gamma_C"/>
    <property type="match status" value="1"/>
</dbReference>
<feature type="domain" description="EIF2B subunit epsilon/gamma LbH" evidence="8">
    <location>
        <begin position="311"/>
        <end position="403"/>
    </location>
</feature>
<evidence type="ECO:0000313" key="9">
    <source>
        <dbReference type="EMBL" id="KAJ3111146.1"/>
    </source>
</evidence>
<keyword evidence="3" id="KW-0963">Cytoplasm</keyword>
<dbReference type="AlphaFoldDB" id="A0AAD5SXN5"/>
<keyword evidence="5" id="KW-0648">Protein biosynthesis</keyword>
<evidence type="ECO:0000313" key="10">
    <source>
        <dbReference type="Proteomes" id="UP001211907"/>
    </source>
</evidence>
<evidence type="ECO:0000256" key="7">
    <source>
        <dbReference type="SAM" id="MobiDB-lite"/>
    </source>
</evidence>
<comment type="subunit">
    <text evidence="6">Component of the translation initiation factor 2B (eIF2B) complex which is a heterodecamer of two sets of five different subunits: alpha, beta, gamma, delta and epsilon. Subunits alpha, beta and delta comprise a regulatory subcomplex and subunits epsilon and gamma comprise a catalytic subcomplex. Within the complex, the hexameric regulatory complex resides at the center, with the two heterodimeric catalytic subcomplexes bound on opposite sides.</text>
</comment>
<sequence>MIVCQEDSHKKISSYIHNILNVSERYPNTKVEVVKVKGNGSADALRLVANRIKLLDVFRIQSPTFTALFHEPLKPDNDSGSGSGSGGGNSLQKNSNKDDDLTEYVAIDHSTCRLLFAVGSDEVDDELPVRMSILDKFAVVNIHTKLRDAHLYVFKHWVIDYVARSKIQSIKDELIPMLTHFQYSEKVLKREGVDKFLTQPSNFDDFYNARNESSTGGGFVNSHPSASINAYYANLSHHQNSITPASASSSAILLENEDVDQESTDFHKSIICTALVAREGLCFRVNSVPTYLEGSRALIKTISPEDLVPRSVERQKGCQVGDSLIGDSTRIGEKTGIKKSVIGKHCVIGKNVKIINSVLMDHCVIGDKVILEGTVVCDNSKVFEQCTLKDCQVGPNLTIEKEVNGKGETYID</sequence>
<evidence type="ECO:0000259" key="8">
    <source>
        <dbReference type="Pfam" id="PF25084"/>
    </source>
</evidence>
<dbReference type="GO" id="GO:0003743">
    <property type="term" value="F:translation initiation factor activity"/>
    <property type="evidence" value="ECO:0007669"/>
    <property type="project" value="TreeGrafter"/>
</dbReference>
<evidence type="ECO:0000256" key="5">
    <source>
        <dbReference type="ARBA" id="ARBA00022917"/>
    </source>
</evidence>
<dbReference type="InterPro" id="IPR051960">
    <property type="entry name" value="eIF2B_gamma"/>
</dbReference>
<keyword evidence="4" id="KW-0396">Initiation factor</keyword>
<dbReference type="SUPFAM" id="SSF51161">
    <property type="entry name" value="Trimeric LpxA-like enzymes"/>
    <property type="match status" value="1"/>
</dbReference>
<evidence type="ECO:0000256" key="2">
    <source>
        <dbReference type="ARBA" id="ARBA00007878"/>
    </source>
</evidence>
<reference evidence="9" key="1">
    <citation type="submission" date="2020-05" db="EMBL/GenBank/DDBJ databases">
        <title>Phylogenomic resolution of chytrid fungi.</title>
        <authorList>
            <person name="Stajich J.E."/>
            <person name="Amses K."/>
            <person name="Simmons R."/>
            <person name="Seto K."/>
            <person name="Myers J."/>
            <person name="Bonds A."/>
            <person name="Quandt C.A."/>
            <person name="Barry K."/>
            <person name="Liu P."/>
            <person name="Grigoriev I."/>
            <person name="Longcore J.E."/>
            <person name="James T.Y."/>
        </authorList>
    </citation>
    <scope>NUCLEOTIDE SEQUENCE</scope>
    <source>
        <strain evidence="9">JEL0513</strain>
    </source>
</reference>
<evidence type="ECO:0000256" key="4">
    <source>
        <dbReference type="ARBA" id="ARBA00022540"/>
    </source>
</evidence>
<dbReference type="PANTHER" id="PTHR45989">
    <property type="entry name" value="TRANSLATION INITIATION FACTOR EIF-2B SUBUNIT GAMMA"/>
    <property type="match status" value="1"/>
</dbReference>
<dbReference type="InterPro" id="IPR011004">
    <property type="entry name" value="Trimer_LpxA-like_sf"/>
</dbReference>
<dbReference type="GO" id="GO:0002183">
    <property type="term" value="P:cytoplasmic translational initiation"/>
    <property type="evidence" value="ECO:0007669"/>
    <property type="project" value="TreeGrafter"/>
</dbReference>
<dbReference type="EMBL" id="JADGJH010001662">
    <property type="protein sequence ID" value="KAJ3111146.1"/>
    <property type="molecule type" value="Genomic_DNA"/>
</dbReference>
<comment type="subcellular location">
    <subcellularLocation>
        <location evidence="1">Cytoplasm</location>
        <location evidence="1">Cytosol</location>
    </subcellularLocation>
</comment>
<feature type="region of interest" description="Disordered" evidence="7">
    <location>
        <begin position="71"/>
        <end position="96"/>
    </location>
</feature>
<comment type="caution">
    <text evidence="9">The sequence shown here is derived from an EMBL/GenBank/DDBJ whole genome shotgun (WGS) entry which is preliminary data.</text>
</comment>
<comment type="similarity">
    <text evidence="2">Belongs to the eIF-2B gamma/epsilon subunits family.</text>
</comment>
<accession>A0AAD5SXN5</accession>
<dbReference type="Gene3D" id="2.160.10.10">
    <property type="entry name" value="Hexapeptide repeat proteins"/>
    <property type="match status" value="1"/>
</dbReference>
<proteinExistence type="inferred from homology"/>
<dbReference type="InterPro" id="IPR056764">
    <property type="entry name" value="LbH_EIF2B3/5"/>
</dbReference>
<dbReference type="GO" id="GO:0005851">
    <property type="term" value="C:eukaryotic translation initiation factor 2B complex"/>
    <property type="evidence" value="ECO:0007669"/>
    <property type="project" value="TreeGrafter"/>
</dbReference>
<keyword evidence="10" id="KW-1185">Reference proteome</keyword>
<protein>
    <recommendedName>
        <fullName evidence="8">EIF2B subunit epsilon/gamma LbH domain-containing protein</fullName>
    </recommendedName>
</protein>
<name>A0AAD5SXN5_9FUNG</name>